<dbReference type="CDD" id="cd00090">
    <property type="entry name" value="HTH_ARSR"/>
    <property type="match status" value="1"/>
</dbReference>
<dbReference type="InterPro" id="IPR036388">
    <property type="entry name" value="WH-like_DNA-bd_sf"/>
</dbReference>
<dbReference type="AlphaFoldDB" id="A0AAC9TVW0"/>
<feature type="domain" description="HTH asnC-type" evidence="4">
    <location>
        <begin position="6"/>
        <end position="67"/>
    </location>
</feature>
<dbReference type="Gene3D" id="1.10.10.10">
    <property type="entry name" value="Winged helix-like DNA-binding domain superfamily/Winged helix DNA-binding domain"/>
    <property type="match status" value="1"/>
</dbReference>
<dbReference type="RefSeq" id="WP_088903615.1">
    <property type="nucleotide sequence ID" value="NZ_CP022272.1"/>
</dbReference>
<dbReference type="PANTHER" id="PTHR30154:SF34">
    <property type="entry name" value="TRANSCRIPTIONAL REGULATOR AZLB"/>
    <property type="match status" value="1"/>
</dbReference>
<keyword evidence="3" id="KW-0804">Transcription</keyword>
<dbReference type="SMART" id="SM00344">
    <property type="entry name" value="HTH_ASNC"/>
    <property type="match status" value="1"/>
</dbReference>
<evidence type="ECO:0000256" key="2">
    <source>
        <dbReference type="ARBA" id="ARBA00023125"/>
    </source>
</evidence>
<dbReference type="InterPro" id="IPR011008">
    <property type="entry name" value="Dimeric_a/b-barrel"/>
</dbReference>
<reference evidence="5 6" key="1">
    <citation type="submission" date="2017-06" db="EMBL/GenBank/DDBJ databases">
        <title>Complete genome sequence of Shewanella marisflavi EP1 associated with anaerobic 2,4-dinitrotoluene reduction and salt tolerance.</title>
        <authorList>
            <person name="Huang J."/>
        </authorList>
    </citation>
    <scope>NUCLEOTIDE SEQUENCE [LARGE SCALE GENOMIC DNA]</scope>
    <source>
        <strain evidence="5 6">EP1</strain>
    </source>
</reference>
<dbReference type="InterPro" id="IPR036390">
    <property type="entry name" value="WH_DNA-bd_sf"/>
</dbReference>
<dbReference type="EMBL" id="CP022272">
    <property type="protein sequence ID" value="ASJ95360.1"/>
    <property type="molecule type" value="Genomic_DNA"/>
</dbReference>
<dbReference type="InterPro" id="IPR000485">
    <property type="entry name" value="AsnC-type_HTH_dom"/>
</dbReference>
<dbReference type="PRINTS" id="PR00033">
    <property type="entry name" value="HTHASNC"/>
</dbReference>
<evidence type="ECO:0000259" key="4">
    <source>
        <dbReference type="PROSITE" id="PS50956"/>
    </source>
</evidence>
<dbReference type="Gene3D" id="3.30.70.920">
    <property type="match status" value="1"/>
</dbReference>
<dbReference type="Proteomes" id="UP000198233">
    <property type="component" value="Chromosome"/>
</dbReference>
<dbReference type="SUPFAM" id="SSF54909">
    <property type="entry name" value="Dimeric alpha+beta barrel"/>
    <property type="match status" value="1"/>
</dbReference>
<evidence type="ECO:0000313" key="5">
    <source>
        <dbReference type="EMBL" id="ASJ95360.1"/>
    </source>
</evidence>
<gene>
    <name evidence="5" type="ORF">CFF01_01460</name>
</gene>
<dbReference type="KEGG" id="smav:CFF01_01460"/>
<dbReference type="Pfam" id="PF13412">
    <property type="entry name" value="HTH_24"/>
    <property type="match status" value="1"/>
</dbReference>
<name>A0AAC9TVW0_9GAMM</name>
<evidence type="ECO:0000256" key="1">
    <source>
        <dbReference type="ARBA" id="ARBA00023015"/>
    </source>
</evidence>
<proteinExistence type="predicted"/>
<dbReference type="InterPro" id="IPR019888">
    <property type="entry name" value="Tscrpt_reg_AsnC-like"/>
</dbReference>
<dbReference type="SUPFAM" id="SSF46785">
    <property type="entry name" value="Winged helix' DNA-binding domain"/>
    <property type="match status" value="1"/>
</dbReference>
<organism evidence="5 6">
    <name type="scientific">Shewanella marisflavi</name>
    <dbReference type="NCBI Taxonomy" id="260364"/>
    <lineage>
        <taxon>Bacteria</taxon>
        <taxon>Pseudomonadati</taxon>
        <taxon>Pseudomonadota</taxon>
        <taxon>Gammaproteobacteria</taxon>
        <taxon>Alteromonadales</taxon>
        <taxon>Shewanellaceae</taxon>
        <taxon>Shewanella</taxon>
    </lineage>
</organism>
<dbReference type="GO" id="GO:0006355">
    <property type="term" value="P:regulation of DNA-templated transcription"/>
    <property type="evidence" value="ECO:0007669"/>
    <property type="project" value="UniProtKB-ARBA"/>
</dbReference>
<dbReference type="GO" id="GO:0043200">
    <property type="term" value="P:response to amino acid"/>
    <property type="evidence" value="ECO:0007669"/>
    <property type="project" value="TreeGrafter"/>
</dbReference>
<dbReference type="InterPro" id="IPR019885">
    <property type="entry name" value="Tscrpt_reg_HTH_AsnC-type_CS"/>
</dbReference>
<keyword evidence="1" id="KW-0805">Transcription regulation</keyword>
<evidence type="ECO:0000256" key="3">
    <source>
        <dbReference type="ARBA" id="ARBA00023163"/>
    </source>
</evidence>
<dbReference type="GO" id="GO:0043565">
    <property type="term" value="F:sequence-specific DNA binding"/>
    <property type="evidence" value="ECO:0007669"/>
    <property type="project" value="InterPro"/>
</dbReference>
<keyword evidence="2" id="KW-0238">DNA-binding</keyword>
<evidence type="ECO:0000313" key="6">
    <source>
        <dbReference type="Proteomes" id="UP000198233"/>
    </source>
</evidence>
<dbReference type="GO" id="GO:0005829">
    <property type="term" value="C:cytosol"/>
    <property type="evidence" value="ECO:0007669"/>
    <property type="project" value="TreeGrafter"/>
</dbReference>
<dbReference type="InterPro" id="IPR019887">
    <property type="entry name" value="Tscrpt_reg_AsnC/Lrp_C"/>
</dbReference>
<dbReference type="PANTHER" id="PTHR30154">
    <property type="entry name" value="LEUCINE-RESPONSIVE REGULATORY PROTEIN"/>
    <property type="match status" value="1"/>
</dbReference>
<sequence>MTKLQLDKIDIQILKLLQTHGRLANQELAASIGLSPSPCSRRVKAMEEAGIISGYATLVDANYFDLTLTAYVQVRLEKHTQTILDDFEQAIDSYDEVLECALLTGSDADYQLKVLVKNMDTFKHFLLTKLTSSPHIAGIRSSFVLKQVKNRTAIPLPQIDEQIDEIT</sequence>
<dbReference type="InterPro" id="IPR011991">
    <property type="entry name" value="ArsR-like_HTH"/>
</dbReference>
<accession>A0AAC9TVW0</accession>
<protein>
    <submittedName>
        <fullName evidence="5">AsnC family transcriptional regulator</fullName>
    </submittedName>
</protein>
<dbReference type="PROSITE" id="PS00519">
    <property type="entry name" value="HTH_ASNC_1"/>
    <property type="match status" value="1"/>
</dbReference>
<dbReference type="Pfam" id="PF01037">
    <property type="entry name" value="AsnC_trans_reg"/>
    <property type="match status" value="1"/>
</dbReference>
<dbReference type="PROSITE" id="PS50956">
    <property type="entry name" value="HTH_ASNC_2"/>
    <property type="match status" value="1"/>
</dbReference>